<gene>
    <name evidence="1" type="ORF">THIOM_004294</name>
</gene>
<dbReference type="EMBL" id="LUTY01002575">
    <property type="protein sequence ID" value="OAD20022.1"/>
    <property type="molecule type" value="Genomic_DNA"/>
</dbReference>
<keyword evidence="2" id="KW-1185">Reference proteome</keyword>
<comment type="caution">
    <text evidence="1">The sequence shown here is derived from an EMBL/GenBank/DDBJ whole genome shotgun (WGS) entry which is preliminary data.</text>
</comment>
<evidence type="ECO:0000313" key="2">
    <source>
        <dbReference type="Proteomes" id="UP000076962"/>
    </source>
</evidence>
<reference evidence="1 2" key="1">
    <citation type="submission" date="2016-05" db="EMBL/GenBank/DDBJ databases">
        <title>Single-cell genome of chain-forming Candidatus Thiomargarita nelsonii and comparison to other large sulfur-oxidizing bacteria.</title>
        <authorList>
            <person name="Winkel M."/>
            <person name="Salman V."/>
            <person name="Woyke T."/>
            <person name="Schulz-Vogt H."/>
            <person name="Richter M."/>
            <person name="Flood B."/>
            <person name="Bailey J."/>
            <person name="Amann R."/>
            <person name="Mussmann M."/>
        </authorList>
    </citation>
    <scope>NUCLEOTIDE SEQUENCE [LARGE SCALE GENOMIC DNA]</scope>
    <source>
        <strain evidence="1 2">THI036</strain>
    </source>
</reference>
<name>A0A0A6NX90_9GAMM</name>
<proteinExistence type="predicted"/>
<evidence type="ECO:0008006" key="3">
    <source>
        <dbReference type="Google" id="ProtNLM"/>
    </source>
</evidence>
<evidence type="ECO:0000313" key="1">
    <source>
        <dbReference type="EMBL" id="OAD20022.1"/>
    </source>
</evidence>
<dbReference type="Pfam" id="PF13707">
    <property type="entry name" value="RloB"/>
    <property type="match status" value="1"/>
</dbReference>
<dbReference type="Proteomes" id="UP000076962">
    <property type="component" value="Unassembled WGS sequence"/>
</dbReference>
<organism evidence="1 2">
    <name type="scientific">Candidatus Thiomargarita nelsonii</name>
    <dbReference type="NCBI Taxonomy" id="1003181"/>
    <lineage>
        <taxon>Bacteria</taxon>
        <taxon>Pseudomonadati</taxon>
        <taxon>Pseudomonadota</taxon>
        <taxon>Gammaproteobacteria</taxon>
        <taxon>Thiotrichales</taxon>
        <taxon>Thiotrichaceae</taxon>
        <taxon>Thiomargarita</taxon>
    </lineage>
</organism>
<protein>
    <recommendedName>
        <fullName evidence="3">Abortive phage resistance protein</fullName>
    </recommendedName>
</protein>
<sequence length="180" mass="21340">MARKKTAKRKSKEKKYCFIVEGCTEENYIKLLKELYRHPQVDKPQNCHGGNAKGVLMKAERLISKYGNDYLGYIIWFDNDKYFPSQDANLKNSLEAKPYCEIYMSDPCVEHWLLAHFQPINLSQNRSCDFYEQLLKKYIQDYDKNDCVLLKKHINKENIEIAVTHYPEIGELPRKYFIKA</sequence>
<dbReference type="AlphaFoldDB" id="A0A0A6NX90"/>
<accession>A0A0A6NX90</accession>
<dbReference type="InterPro" id="IPR025591">
    <property type="entry name" value="RloB"/>
</dbReference>